<evidence type="ECO:0000313" key="2">
    <source>
        <dbReference type="Proteomes" id="UP000192284"/>
    </source>
</evidence>
<comment type="caution">
    <text evidence="1">The sequence shown here is derived from an EMBL/GenBank/DDBJ whole genome shotgun (WGS) entry which is preliminary data.</text>
</comment>
<dbReference type="RefSeq" id="WP_245850372.1">
    <property type="nucleotide sequence ID" value="NZ_JACKTS010000048.1"/>
</dbReference>
<proteinExistence type="predicted"/>
<reference evidence="1 2" key="1">
    <citation type="submission" date="2017-02" db="EMBL/GenBank/DDBJ databases">
        <title>The new phylogeny of genus Mycobacterium.</title>
        <authorList>
            <person name="Tortoli E."/>
            <person name="Trovato A."/>
            <person name="Cirillo D.M."/>
        </authorList>
    </citation>
    <scope>NUCLEOTIDE SEQUENCE [LARGE SCALE GENOMIC DNA]</scope>
    <source>
        <strain evidence="1 2">DSM 45057</strain>
    </source>
</reference>
<accession>A0A1W9ZPL3</accession>
<sequence>MSHARERVREELLADGLVDLIDLSLINWRVLQQNRSASVSEVQHETLEVIRSMVSDGLFQLGYRGEGGKFVAWDETLDQSMNAIYDAYVTHHDDRPGWVWFAWLNLTDKGEELALSTEYGRQVAKDVEQRLRERDYLCD</sequence>
<protein>
    <submittedName>
        <fullName evidence="1">Uncharacterized protein</fullName>
    </submittedName>
</protein>
<keyword evidence="2" id="KW-1185">Reference proteome</keyword>
<evidence type="ECO:0000313" key="1">
    <source>
        <dbReference type="EMBL" id="ORA19548.1"/>
    </source>
</evidence>
<dbReference type="AlphaFoldDB" id="A0A1W9ZPL3"/>
<organism evidence="1 2">
    <name type="scientific">Mycobacterium angelicum</name>
    <dbReference type="NCBI Taxonomy" id="470074"/>
    <lineage>
        <taxon>Bacteria</taxon>
        <taxon>Bacillati</taxon>
        <taxon>Actinomycetota</taxon>
        <taxon>Actinomycetes</taxon>
        <taxon>Mycobacteriales</taxon>
        <taxon>Mycobacteriaceae</taxon>
        <taxon>Mycobacterium</taxon>
    </lineage>
</organism>
<dbReference type="EMBL" id="MVHE01000028">
    <property type="protein sequence ID" value="ORA19548.1"/>
    <property type="molecule type" value="Genomic_DNA"/>
</dbReference>
<name>A0A1W9ZPL3_MYCAN</name>
<gene>
    <name evidence="1" type="ORF">BST12_17145</name>
</gene>
<dbReference type="Proteomes" id="UP000192284">
    <property type="component" value="Unassembled WGS sequence"/>
</dbReference>